<keyword evidence="6" id="KW-0808">Transferase</keyword>
<protein>
    <recommendedName>
        <fullName evidence="4">UDP-N-acetylglucosamine transferase subunit ALG13</fullName>
        <ecNumber evidence="3">2.4.1.141</ecNumber>
    </recommendedName>
</protein>
<accession>V4AWK7</accession>
<gene>
    <name evidence="9" type="ORF">LOTGIDRAFT_205122</name>
</gene>
<reference evidence="9 10" key="1">
    <citation type="journal article" date="2013" name="Nature">
        <title>Insights into bilaterian evolution from three spiralian genomes.</title>
        <authorList>
            <person name="Simakov O."/>
            <person name="Marletaz F."/>
            <person name="Cho S.J."/>
            <person name="Edsinger-Gonzales E."/>
            <person name="Havlak P."/>
            <person name="Hellsten U."/>
            <person name="Kuo D.H."/>
            <person name="Larsson T."/>
            <person name="Lv J."/>
            <person name="Arendt D."/>
            <person name="Savage R."/>
            <person name="Osoegawa K."/>
            <person name="de Jong P."/>
            <person name="Grimwood J."/>
            <person name="Chapman J.A."/>
            <person name="Shapiro H."/>
            <person name="Aerts A."/>
            <person name="Otillar R.P."/>
            <person name="Terry A.Y."/>
            <person name="Boore J.L."/>
            <person name="Grigoriev I.V."/>
            <person name="Lindberg D.R."/>
            <person name="Seaver E.C."/>
            <person name="Weisblat D.A."/>
            <person name="Putnam N.H."/>
            <person name="Rokhsar D.S."/>
        </authorList>
    </citation>
    <scope>NUCLEOTIDE SEQUENCE [LARGE SCALE GENOMIC DNA]</scope>
</reference>
<evidence type="ECO:0000313" key="10">
    <source>
        <dbReference type="Proteomes" id="UP000030746"/>
    </source>
</evidence>
<dbReference type="GO" id="GO:0004577">
    <property type="term" value="F:N-acetylglucosaminyldiphosphodolichol N-acetylglucosaminyltransferase activity"/>
    <property type="evidence" value="ECO:0007669"/>
    <property type="project" value="UniProtKB-EC"/>
</dbReference>
<name>V4AWK7_LOTGI</name>
<organism evidence="9 10">
    <name type="scientific">Lottia gigantea</name>
    <name type="common">Giant owl limpet</name>
    <dbReference type="NCBI Taxonomy" id="225164"/>
    <lineage>
        <taxon>Eukaryota</taxon>
        <taxon>Metazoa</taxon>
        <taxon>Spiralia</taxon>
        <taxon>Lophotrochozoa</taxon>
        <taxon>Mollusca</taxon>
        <taxon>Gastropoda</taxon>
        <taxon>Patellogastropoda</taxon>
        <taxon>Lottioidea</taxon>
        <taxon>Lottiidae</taxon>
        <taxon>Lottia</taxon>
    </lineage>
</organism>
<proteinExistence type="inferred from homology"/>
<dbReference type="PANTHER" id="PTHR12867:SF6">
    <property type="entry name" value="N-ACETYLGLUCOSAMINYLDIPHOSPHODOLICHOL N-ACETYLGLUCOSAMINYLTRANSFERASE"/>
    <property type="match status" value="1"/>
</dbReference>
<evidence type="ECO:0000256" key="3">
    <source>
        <dbReference type="ARBA" id="ARBA00012614"/>
    </source>
</evidence>
<evidence type="ECO:0000313" key="9">
    <source>
        <dbReference type="EMBL" id="ESP01848.1"/>
    </source>
</evidence>
<keyword evidence="5" id="KW-0328">Glycosyltransferase</keyword>
<evidence type="ECO:0000256" key="7">
    <source>
        <dbReference type="ARBA" id="ARBA00022824"/>
    </source>
</evidence>
<dbReference type="EMBL" id="KB200347">
    <property type="protein sequence ID" value="ESP01848.1"/>
    <property type="molecule type" value="Genomic_DNA"/>
</dbReference>
<dbReference type="InterPro" id="IPR039042">
    <property type="entry name" value="Alg13-like"/>
</dbReference>
<dbReference type="EC" id="2.4.1.141" evidence="3"/>
<dbReference type="OrthoDB" id="20273at2759"/>
<dbReference type="GO" id="GO:0005783">
    <property type="term" value="C:endoplasmic reticulum"/>
    <property type="evidence" value="ECO:0007669"/>
    <property type="project" value="UniProtKB-SubCell"/>
</dbReference>
<dbReference type="InterPro" id="IPR007235">
    <property type="entry name" value="Glyco_trans_28_C"/>
</dbReference>
<evidence type="ECO:0000256" key="5">
    <source>
        <dbReference type="ARBA" id="ARBA00022676"/>
    </source>
</evidence>
<dbReference type="HOGENOM" id="CLU_085408_2_2_1"/>
<dbReference type="CTD" id="20245801"/>
<dbReference type="Pfam" id="PF04101">
    <property type="entry name" value="Glyco_tran_28_C"/>
    <property type="match status" value="1"/>
</dbReference>
<evidence type="ECO:0000256" key="4">
    <source>
        <dbReference type="ARBA" id="ARBA00017468"/>
    </source>
</evidence>
<evidence type="ECO:0000256" key="2">
    <source>
        <dbReference type="ARBA" id="ARBA00006962"/>
    </source>
</evidence>
<dbReference type="RefSeq" id="XP_009047433.1">
    <property type="nucleotide sequence ID" value="XM_009049185.1"/>
</dbReference>
<dbReference type="AlphaFoldDB" id="V4AWK7"/>
<evidence type="ECO:0000256" key="6">
    <source>
        <dbReference type="ARBA" id="ARBA00022679"/>
    </source>
</evidence>
<dbReference type="STRING" id="225164.V4AWK7"/>
<feature type="domain" description="Glycosyl transferase family 28 C-terminal" evidence="8">
    <location>
        <begin position="6"/>
        <end position="146"/>
    </location>
</feature>
<dbReference type="PANTHER" id="PTHR12867">
    <property type="entry name" value="GLYCOSYL TRANSFERASE-RELATED"/>
    <property type="match status" value="1"/>
</dbReference>
<dbReference type="GeneID" id="20245801"/>
<sequence length="169" mass="18900">MSDKKVFVTVGTTQFDELIHHVSSSQTVEVLKKLGYTELMLQIGNGTEPDIPDVKNFDIEYYQFKNSLEEDIQTASLVISHAGSGSIMDVLGAKKPLLVVINEKLMDNHQYEVAEKFADVGYLYYCTTSKLVETLESVNFTDLKPYVPGDPYKFASVLDNIMGFSLPKS</sequence>
<comment type="subcellular location">
    <subcellularLocation>
        <location evidence="1">Endoplasmic reticulum</location>
    </subcellularLocation>
</comment>
<dbReference type="OMA" id="YCKPSQL"/>
<dbReference type="KEGG" id="lgi:LOTGIDRAFT_205122"/>
<dbReference type="Proteomes" id="UP000030746">
    <property type="component" value="Unassembled WGS sequence"/>
</dbReference>
<dbReference type="GO" id="GO:0006488">
    <property type="term" value="P:dolichol-linked oligosaccharide biosynthetic process"/>
    <property type="evidence" value="ECO:0007669"/>
    <property type="project" value="InterPro"/>
</dbReference>
<keyword evidence="10" id="KW-1185">Reference proteome</keyword>
<keyword evidence="7" id="KW-0256">Endoplasmic reticulum</keyword>
<evidence type="ECO:0000256" key="1">
    <source>
        <dbReference type="ARBA" id="ARBA00004240"/>
    </source>
</evidence>
<comment type="similarity">
    <text evidence="2">Belongs to the glycosyltransferase 28 family.</text>
</comment>
<dbReference type="SUPFAM" id="SSF53756">
    <property type="entry name" value="UDP-Glycosyltransferase/glycogen phosphorylase"/>
    <property type="match status" value="1"/>
</dbReference>
<evidence type="ECO:0000259" key="8">
    <source>
        <dbReference type="Pfam" id="PF04101"/>
    </source>
</evidence>
<dbReference type="Gene3D" id="3.40.50.2000">
    <property type="entry name" value="Glycogen Phosphorylase B"/>
    <property type="match status" value="1"/>
</dbReference>